<dbReference type="GO" id="GO:0005886">
    <property type="term" value="C:plasma membrane"/>
    <property type="evidence" value="ECO:0007669"/>
    <property type="project" value="TreeGrafter"/>
</dbReference>
<evidence type="ECO:0000256" key="5">
    <source>
        <dbReference type="ARBA" id="ARBA00023136"/>
    </source>
</evidence>
<feature type="region of interest" description="Disordered" evidence="7">
    <location>
        <begin position="123"/>
        <end position="202"/>
    </location>
</feature>
<keyword evidence="2 8" id="KW-0812">Transmembrane</keyword>
<feature type="compositionally biased region" description="Polar residues" evidence="7">
    <location>
        <begin position="321"/>
        <end position="330"/>
    </location>
</feature>
<evidence type="ECO:0000256" key="4">
    <source>
        <dbReference type="ARBA" id="ARBA00022989"/>
    </source>
</evidence>
<feature type="domain" description="WSC" evidence="10">
    <location>
        <begin position="29"/>
        <end position="117"/>
    </location>
</feature>
<feature type="region of interest" description="Disordered" evidence="7">
    <location>
        <begin position="349"/>
        <end position="379"/>
    </location>
</feature>
<feature type="chain" id="PRO_5028865038" description="WSC domain-containing protein" evidence="9">
    <location>
        <begin position="30"/>
        <end position="379"/>
    </location>
</feature>
<keyword evidence="5 8" id="KW-0472">Membrane</keyword>
<dbReference type="OrthoDB" id="2537459at2759"/>
<organism evidence="11 12">
    <name type="scientific">Massariosphaeria phaeospora</name>
    <dbReference type="NCBI Taxonomy" id="100035"/>
    <lineage>
        <taxon>Eukaryota</taxon>
        <taxon>Fungi</taxon>
        <taxon>Dikarya</taxon>
        <taxon>Ascomycota</taxon>
        <taxon>Pezizomycotina</taxon>
        <taxon>Dothideomycetes</taxon>
        <taxon>Pleosporomycetidae</taxon>
        <taxon>Pleosporales</taxon>
        <taxon>Pleosporales incertae sedis</taxon>
        <taxon>Massariosphaeria</taxon>
    </lineage>
</organism>
<keyword evidence="4 8" id="KW-1133">Transmembrane helix</keyword>
<evidence type="ECO:0000256" key="3">
    <source>
        <dbReference type="ARBA" id="ARBA00022729"/>
    </source>
</evidence>
<dbReference type="Pfam" id="PF01822">
    <property type="entry name" value="WSC"/>
    <property type="match status" value="1"/>
</dbReference>
<evidence type="ECO:0000256" key="6">
    <source>
        <dbReference type="ARBA" id="ARBA00023180"/>
    </source>
</evidence>
<dbReference type="EMBL" id="JAADJZ010000005">
    <property type="protein sequence ID" value="KAF2875123.1"/>
    <property type="molecule type" value="Genomic_DNA"/>
</dbReference>
<feature type="compositionally biased region" description="Basic and acidic residues" evidence="7">
    <location>
        <begin position="306"/>
        <end position="316"/>
    </location>
</feature>
<evidence type="ECO:0000256" key="1">
    <source>
        <dbReference type="ARBA" id="ARBA00004167"/>
    </source>
</evidence>
<dbReference type="PANTHER" id="PTHR24269">
    <property type="entry name" value="KREMEN PROTEIN"/>
    <property type="match status" value="1"/>
</dbReference>
<comment type="caution">
    <text evidence="11">The sequence shown here is derived from an EMBL/GenBank/DDBJ whole genome shotgun (WGS) entry which is preliminary data.</text>
</comment>
<evidence type="ECO:0000313" key="11">
    <source>
        <dbReference type="EMBL" id="KAF2875123.1"/>
    </source>
</evidence>
<name>A0A7C8MGX9_9PLEO</name>
<reference evidence="11 12" key="1">
    <citation type="submission" date="2020-01" db="EMBL/GenBank/DDBJ databases">
        <authorList>
            <consortium name="DOE Joint Genome Institute"/>
            <person name="Haridas S."/>
            <person name="Albert R."/>
            <person name="Binder M."/>
            <person name="Bloem J."/>
            <person name="Labutti K."/>
            <person name="Salamov A."/>
            <person name="Andreopoulos B."/>
            <person name="Baker S.E."/>
            <person name="Barry K."/>
            <person name="Bills G."/>
            <person name="Bluhm B.H."/>
            <person name="Cannon C."/>
            <person name="Castanera R."/>
            <person name="Culley D.E."/>
            <person name="Daum C."/>
            <person name="Ezra D."/>
            <person name="Gonzalez J.B."/>
            <person name="Henrissat B."/>
            <person name="Kuo A."/>
            <person name="Liang C."/>
            <person name="Lipzen A."/>
            <person name="Lutzoni F."/>
            <person name="Magnuson J."/>
            <person name="Mondo S."/>
            <person name="Nolan M."/>
            <person name="Ohm R."/>
            <person name="Pangilinan J."/>
            <person name="Park H.-J.H."/>
            <person name="Ramirez L."/>
            <person name="Alfaro M."/>
            <person name="Sun H."/>
            <person name="Tritt A."/>
            <person name="Yoshinaga Y."/>
            <person name="Zwiers L.-H.L."/>
            <person name="Turgeon B.G."/>
            <person name="Goodwin S.B."/>
            <person name="Spatafora J.W."/>
            <person name="Crous P.W."/>
            <person name="Grigoriev I.V."/>
        </authorList>
    </citation>
    <scope>NUCLEOTIDE SEQUENCE [LARGE SCALE GENOMIC DNA]</scope>
    <source>
        <strain evidence="11 12">CBS 611.86</strain>
    </source>
</reference>
<dbReference type="InterPro" id="IPR002889">
    <property type="entry name" value="WSC_carb-bd"/>
</dbReference>
<keyword evidence="3 9" id="KW-0732">Signal</keyword>
<dbReference type="AlphaFoldDB" id="A0A7C8MGX9"/>
<evidence type="ECO:0000259" key="10">
    <source>
        <dbReference type="PROSITE" id="PS51212"/>
    </source>
</evidence>
<keyword evidence="12" id="KW-1185">Reference proteome</keyword>
<comment type="subcellular location">
    <subcellularLocation>
        <location evidence="1">Membrane</location>
        <topology evidence="1">Single-pass membrane protein</topology>
    </subcellularLocation>
</comment>
<evidence type="ECO:0000256" key="9">
    <source>
        <dbReference type="SAM" id="SignalP"/>
    </source>
</evidence>
<evidence type="ECO:0000313" key="12">
    <source>
        <dbReference type="Proteomes" id="UP000481861"/>
    </source>
</evidence>
<feature type="transmembrane region" description="Helical" evidence="8">
    <location>
        <begin position="242"/>
        <end position="264"/>
    </location>
</feature>
<feature type="signal peptide" evidence="9">
    <location>
        <begin position="1"/>
        <end position="29"/>
    </location>
</feature>
<keyword evidence="6" id="KW-0325">Glycoprotein</keyword>
<sequence>MAHTRSALHGLVALLALLLFVGLPVSAIAAGVSYCSSQNTGADSAKLHHTWQSNGWCTDQCTAKGAAFAVILTEDCWCSNYIPEEQASTSDCNDNCPGFPTEKCGNKDEGLYIYLKLGGKPSGTMGGSKPTSAPVSTNPPAAPSSSTSTRPPPSSQILTSEKPAPSAFETSPATSPATSAPAPSSDEPPAKGPQTSQPPPVTSIQIVTVSGGGIVTQTVISTPKPVTVPEEPKKPSNNVGGIVGGVLGGIAAFAAIGAGVFFLLRRRQRQQQAQEDHEQRGVHRNTSTMSKNGLLGATMTHHLKTDTPARHSRVLDADSISPVSGPNRRNSGAIVFDQRLNPSAIMTLDNASQGSFGSLDDSRDYGRTLNVRNPDPDRK</sequence>
<feature type="region of interest" description="Disordered" evidence="7">
    <location>
        <begin position="306"/>
        <end position="333"/>
    </location>
</feature>
<feature type="region of interest" description="Disordered" evidence="7">
    <location>
        <begin position="272"/>
        <end position="291"/>
    </location>
</feature>
<gene>
    <name evidence="11" type="ORF">BDV95DRAFT_591853</name>
</gene>
<evidence type="ECO:0000256" key="7">
    <source>
        <dbReference type="SAM" id="MobiDB-lite"/>
    </source>
</evidence>
<protein>
    <recommendedName>
        <fullName evidence="10">WSC domain-containing protein</fullName>
    </recommendedName>
</protein>
<dbReference type="Proteomes" id="UP000481861">
    <property type="component" value="Unassembled WGS sequence"/>
</dbReference>
<proteinExistence type="predicted"/>
<dbReference type="PANTHER" id="PTHR24269:SF16">
    <property type="entry name" value="PROTEIN SLG1"/>
    <property type="match status" value="1"/>
</dbReference>
<dbReference type="InterPro" id="IPR051836">
    <property type="entry name" value="Kremen_rcpt"/>
</dbReference>
<feature type="compositionally biased region" description="Low complexity" evidence="7">
    <location>
        <begin position="163"/>
        <end position="187"/>
    </location>
</feature>
<dbReference type="PROSITE" id="PS51212">
    <property type="entry name" value="WSC"/>
    <property type="match status" value="1"/>
</dbReference>
<dbReference type="SMART" id="SM00321">
    <property type="entry name" value="WSC"/>
    <property type="match status" value="1"/>
</dbReference>
<evidence type="ECO:0000256" key="8">
    <source>
        <dbReference type="SAM" id="Phobius"/>
    </source>
</evidence>
<accession>A0A7C8MGX9</accession>
<evidence type="ECO:0000256" key="2">
    <source>
        <dbReference type="ARBA" id="ARBA00022692"/>
    </source>
</evidence>
<feature type="compositionally biased region" description="Low complexity" evidence="7">
    <location>
        <begin position="130"/>
        <end position="149"/>
    </location>
</feature>